<protein>
    <submittedName>
        <fullName evidence="2">Uncharacterized protein</fullName>
    </submittedName>
</protein>
<organism evidence="2 3">
    <name type="scientific">Seminavis robusta</name>
    <dbReference type="NCBI Taxonomy" id="568900"/>
    <lineage>
        <taxon>Eukaryota</taxon>
        <taxon>Sar</taxon>
        <taxon>Stramenopiles</taxon>
        <taxon>Ochrophyta</taxon>
        <taxon>Bacillariophyta</taxon>
        <taxon>Bacillariophyceae</taxon>
        <taxon>Bacillariophycidae</taxon>
        <taxon>Naviculales</taxon>
        <taxon>Naviculaceae</taxon>
        <taxon>Seminavis</taxon>
    </lineage>
</organism>
<dbReference type="EMBL" id="CAICTM010000019">
    <property type="protein sequence ID" value="CAB9497417.1"/>
    <property type="molecule type" value="Genomic_DNA"/>
</dbReference>
<evidence type="ECO:0000256" key="1">
    <source>
        <dbReference type="SAM" id="SignalP"/>
    </source>
</evidence>
<reference evidence="2" key="1">
    <citation type="submission" date="2020-06" db="EMBL/GenBank/DDBJ databases">
        <authorList>
            <consortium name="Plant Systems Biology data submission"/>
        </authorList>
    </citation>
    <scope>NUCLEOTIDE SEQUENCE</scope>
    <source>
        <strain evidence="2">D6</strain>
    </source>
</reference>
<sequence>MMVLGASVRLGILILLASVWTSRANLRWASSGGGQRAMTANVGWAHAFSRAGLIDASTSSSLFSAVSTNSGGSWFSIQFFYSEQYFQKVVESPDSVYELTKTWMDSYLSYSQGAPTSIICGTLTFYGLIPGLKDLFSACNLFCSVNFDYAAYVEGMVKTAAMDYLDVTLVDRILNGENRVPTMSNTDLYIQTSLSPTAVSEKNKNQLVLIGPNDDPSRAYALFIPVQYSVKSSSTFYNYAVYDDELPFQVTRVKAPEKAKFKQWTPYHLYPGDGGMLFADFDSHLHDEEMHFGELEAEDLEDGGDVTGEGSYSKTGPMADFFGGATPKASQIMGATSATFARFSGTIPSFLMQWLSVQRNTYITGSIWEQIACLPVLNALANLLYSNSFTTNFSICSQWPEPCGKSDGRFADGGNTDGPSLAQNIGHYHTYDEADLSETLKVIVTNNNFFEDTNAKFLSYFSTTFNQGVTPGAYVWPPGTVPGDAAQENPWRSMQIFSDYLDDESLLAAFNTIPGTTLTTAVYEVTTLDNPVFGVKAGQRVQLLLLQINSDIPTAIFTASQITQNTVPLAELAKTIASSDELVSRIQAFMAL</sequence>
<keyword evidence="1" id="KW-0732">Signal</keyword>
<dbReference type="Gene3D" id="3.40.1090.10">
    <property type="entry name" value="Cytosolic phospholipase A2 catalytic domain"/>
    <property type="match status" value="1"/>
</dbReference>
<evidence type="ECO:0000313" key="2">
    <source>
        <dbReference type="EMBL" id="CAB9497417.1"/>
    </source>
</evidence>
<gene>
    <name evidence="2" type="ORF">SEMRO_19_G013670.1</name>
</gene>
<keyword evidence="3" id="KW-1185">Reference proteome</keyword>
<name>A0A9N8D6L3_9STRA</name>
<feature type="chain" id="PRO_5040430605" evidence="1">
    <location>
        <begin position="25"/>
        <end position="592"/>
    </location>
</feature>
<comment type="caution">
    <text evidence="2">The sequence shown here is derived from an EMBL/GenBank/DDBJ whole genome shotgun (WGS) entry which is preliminary data.</text>
</comment>
<evidence type="ECO:0000313" key="3">
    <source>
        <dbReference type="Proteomes" id="UP001153069"/>
    </source>
</evidence>
<proteinExistence type="predicted"/>
<accession>A0A9N8D6L3</accession>
<dbReference type="Proteomes" id="UP001153069">
    <property type="component" value="Unassembled WGS sequence"/>
</dbReference>
<dbReference type="AlphaFoldDB" id="A0A9N8D6L3"/>
<dbReference type="OrthoDB" id="48271at2759"/>
<feature type="signal peptide" evidence="1">
    <location>
        <begin position="1"/>
        <end position="24"/>
    </location>
</feature>